<comment type="subcellular location">
    <subcellularLocation>
        <location evidence="1">Nucleus</location>
        <location evidence="1">Nucleoplasm</location>
    </subcellularLocation>
</comment>
<dbReference type="InterPro" id="IPR038441">
    <property type="entry name" value="THAP_Znf_sf"/>
</dbReference>
<keyword evidence="10" id="KW-0539">Nucleus</keyword>
<keyword evidence="11" id="KW-0131">Cell cycle</keyword>
<keyword evidence="5" id="KW-0862">Zinc</keyword>
<dbReference type="Pfam" id="PF05485">
    <property type="entry name" value="THAP"/>
    <property type="match status" value="1"/>
</dbReference>
<dbReference type="PANTHER" id="PTHR46600:SF1">
    <property type="entry name" value="THAP DOMAIN-CONTAINING PROTEIN 1"/>
    <property type="match status" value="1"/>
</dbReference>
<evidence type="ECO:0000256" key="2">
    <source>
        <dbReference type="ARBA" id="ARBA00006177"/>
    </source>
</evidence>
<dbReference type="PROSITE" id="PS50950">
    <property type="entry name" value="ZF_THAP"/>
    <property type="match status" value="1"/>
</dbReference>
<evidence type="ECO:0000259" key="13">
    <source>
        <dbReference type="PROSITE" id="PS50950"/>
    </source>
</evidence>
<evidence type="ECO:0000256" key="12">
    <source>
        <dbReference type="PROSITE-ProRule" id="PRU00309"/>
    </source>
</evidence>
<dbReference type="SUPFAM" id="SSF57716">
    <property type="entry name" value="Glucocorticoid receptor-like (DNA-binding domain)"/>
    <property type="match status" value="1"/>
</dbReference>
<evidence type="ECO:0000256" key="3">
    <source>
        <dbReference type="ARBA" id="ARBA00022723"/>
    </source>
</evidence>
<evidence type="ECO:0000256" key="7">
    <source>
        <dbReference type="ARBA" id="ARBA00023054"/>
    </source>
</evidence>
<keyword evidence="3" id="KW-0479">Metal-binding</keyword>
<feature type="domain" description="THAP-type" evidence="13">
    <location>
        <begin position="1"/>
        <end position="83"/>
    </location>
</feature>
<dbReference type="Gene3D" id="6.20.210.20">
    <property type="entry name" value="THAP domain"/>
    <property type="match status" value="1"/>
</dbReference>
<proteinExistence type="inferred from homology"/>
<evidence type="ECO:0000256" key="4">
    <source>
        <dbReference type="ARBA" id="ARBA00022771"/>
    </source>
</evidence>
<dbReference type="InterPro" id="IPR026516">
    <property type="entry name" value="THAP1/10"/>
</dbReference>
<organism evidence="14 15">
    <name type="scientific">Trichonephila inaurata madagascariensis</name>
    <dbReference type="NCBI Taxonomy" id="2747483"/>
    <lineage>
        <taxon>Eukaryota</taxon>
        <taxon>Metazoa</taxon>
        <taxon>Ecdysozoa</taxon>
        <taxon>Arthropoda</taxon>
        <taxon>Chelicerata</taxon>
        <taxon>Arachnida</taxon>
        <taxon>Araneae</taxon>
        <taxon>Araneomorphae</taxon>
        <taxon>Entelegynae</taxon>
        <taxon>Araneoidea</taxon>
        <taxon>Nephilidae</taxon>
        <taxon>Trichonephila</taxon>
        <taxon>Trichonephila inaurata</taxon>
    </lineage>
</organism>
<evidence type="ECO:0000313" key="14">
    <source>
        <dbReference type="EMBL" id="GFY37741.1"/>
    </source>
</evidence>
<dbReference type="GO" id="GO:0008270">
    <property type="term" value="F:zinc ion binding"/>
    <property type="evidence" value="ECO:0007669"/>
    <property type="project" value="UniProtKB-KW"/>
</dbReference>
<evidence type="ECO:0000256" key="10">
    <source>
        <dbReference type="ARBA" id="ARBA00023242"/>
    </source>
</evidence>
<dbReference type="InterPro" id="IPR006612">
    <property type="entry name" value="THAP_Znf"/>
</dbReference>
<keyword evidence="6" id="KW-0805">Transcription regulation</keyword>
<dbReference type="SMART" id="SM00980">
    <property type="entry name" value="THAP"/>
    <property type="match status" value="1"/>
</dbReference>
<dbReference type="SMART" id="SM00692">
    <property type="entry name" value="DM3"/>
    <property type="match status" value="1"/>
</dbReference>
<protein>
    <submittedName>
        <fullName evidence="14">DNA transposase THAP9</fullName>
    </submittedName>
</protein>
<evidence type="ECO:0000256" key="9">
    <source>
        <dbReference type="ARBA" id="ARBA00023163"/>
    </source>
</evidence>
<evidence type="ECO:0000256" key="1">
    <source>
        <dbReference type="ARBA" id="ARBA00004642"/>
    </source>
</evidence>
<evidence type="ECO:0000256" key="11">
    <source>
        <dbReference type="ARBA" id="ARBA00023306"/>
    </source>
</evidence>
<dbReference type="EMBL" id="BMAV01000451">
    <property type="protein sequence ID" value="GFY37741.1"/>
    <property type="molecule type" value="Genomic_DNA"/>
</dbReference>
<sequence length="265" mass="30125">MVHCCVPFCKSDSRRKDKNVSFHEFPSNISLRDVWRKNVSRLNFSVSDKSGSFVVCCKHFKETDYVSSRMKRILKRGTIPTVFLGDPSNMDPKENFSRTKELRTFHCLENKTYNPEILKLTPCKETIEEADVSFKEVEECPASNTPEVVTVTNDSSFSYSSSISEAELLLHFARFASFEKNKSDTPLNVEISNARLAFVAGYLVFVIEEHECISCLENITQVGSSPLFTSITAQDHRCLYYPSKCDGQFCNNGSTSTTWKKVYCT</sequence>
<dbReference type="GO" id="GO:0043565">
    <property type="term" value="F:sequence-specific DNA binding"/>
    <property type="evidence" value="ECO:0007669"/>
    <property type="project" value="InterPro"/>
</dbReference>
<dbReference type="PANTHER" id="PTHR46600">
    <property type="entry name" value="THAP DOMAIN-CONTAINING"/>
    <property type="match status" value="1"/>
</dbReference>
<keyword evidence="9" id="KW-0804">Transcription</keyword>
<keyword evidence="7" id="KW-0175">Coiled coil</keyword>
<evidence type="ECO:0000256" key="6">
    <source>
        <dbReference type="ARBA" id="ARBA00023015"/>
    </source>
</evidence>
<dbReference type="OrthoDB" id="6428047at2759"/>
<keyword evidence="15" id="KW-1185">Reference proteome</keyword>
<dbReference type="GO" id="GO:0005654">
    <property type="term" value="C:nucleoplasm"/>
    <property type="evidence" value="ECO:0007669"/>
    <property type="project" value="UniProtKB-SubCell"/>
</dbReference>
<accession>A0A8X7BMN3</accession>
<evidence type="ECO:0000256" key="5">
    <source>
        <dbReference type="ARBA" id="ARBA00022833"/>
    </source>
</evidence>
<evidence type="ECO:0000313" key="15">
    <source>
        <dbReference type="Proteomes" id="UP000886998"/>
    </source>
</evidence>
<comment type="similarity">
    <text evidence="2">Belongs to the THAP1 family.</text>
</comment>
<keyword evidence="4 12" id="KW-0863">Zinc-finger</keyword>
<dbReference type="AlphaFoldDB" id="A0A8X7BMN3"/>
<name>A0A8X7BMN3_9ARAC</name>
<reference evidence="14" key="1">
    <citation type="submission" date="2020-08" db="EMBL/GenBank/DDBJ databases">
        <title>Multicomponent nature underlies the extraordinary mechanical properties of spider dragline silk.</title>
        <authorList>
            <person name="Kono N."/>
            <person name="Nakamura H."/>
            <person name="Mori M."/>
            <person name="Yoshida Y."/>
            <person name="Ohtoshi R."/>
            <person name="Malay A.D."/>
            <person name="Moran D.A.P."/>
            <person name="Tomita M."/>
            <person name="Numata K."/>
            <person name="Arakawa K."/>
        </authorList>
    </citation>
    <scope>NUCLEOTIDE SEQUENCE</scope>
</reference>
<evidence type="ECO:0000256" key="8">
    <source>
        <dbReference type="ARBA" id="ARBA00023125"/>
    </source>
</evidence>
<gene>
    <name evidence="14" type="primary">NCL1_26559</name>
    <name evidence="14" type="ORF">TNIN_346451</name>
</gene>
<comment type="caution">
    <text evidence="14">The sequence shown here is derived from an EMBL/GenBank/DDBJ whole genome shotgun (WGS) entry which is preliminary data.</text>
</comment>
<keyword evidence="8 12" id="KW-0238">DNA-binding</keyword>
<dbReference type="Proteomes" id="UP000886998">
    <property type="component" value="Unassembled WGS sequence"/>
</dbReference>